<organism evidence="1 2">
    <name type="scientific">Clostridium botulinum</name>
    <dbReference type="NCBI Taxonomy" id="1491"/>
    <lineage>
        <taxon>Bacteria</taxon>
        <taxon>Bacillati</taxon>
        <taxon>Bacillota</taxon>
        <taxon>Clostridia</taxon>
        <taxon>Eubacteriales</taxon>
        <taxon>Clostridiaceae</taxon>
        <taxon>Clostridium</taxon>
    </lineage>
</organism>
<sequence length="101" mass="11823">MFQRVEKYLLDKEKVKKAIEHMKDRLKYCVLSTAIDKDVVELSIEGLEKQMPCKLKREDGNNYGLTEVQFCPHCGKMICPDIITKMFECEYCHHCGGKVEY</sequence>
<dbReference type="RefSeq" id="WP_053532506.1">
    <property type="nucleotide sequence ID" value="NZ_LFPA01000150.1"/>
</dbReference>
<dbReference type="OrthoDB" id="1750865at2"/>
<comment type="caution">
    <text evidence="1">The sequence shown here is derived from an EMBL/GenBank/DDBJ whole genome shotgun (WGS) entry which is preliminary data.</text>
</comment>
<name>A0A0M1M2J9_CLOBO</name>
<dbReference type="EMBL" id="SWOV01000037">
    <property type="protein sequence ID" value="NFF88703.1"/>
    <property type="molecule type" value="Genomic_DNA"/>
</dbReference>
<reference evidence="1 2" key="1">
    <citation type="submission" date="2019-04" db="EMBL/GenBank/DDBJ databases">
        <title>Genome sequencing of Clostridium botulinum Groups I-IV and Clostridium butyricum.</title>
        <authorList>
            <person name="Brunt J."/>
            <person name="Van Vliet A.H.M."/>
            <person name="Stringer S.C."/>
            <person name="Carter A.T."/>
            <person name="Peck M.W."/>
        </authorList>
    </citation>
    <scope>NUCLEOTIDE SEQUENCE [LARGE SCALE GENOMIC DNA]</scope>
    <source>
        <strain evidence="1 2">1605</strain>
    </source>
</reference>
<dbReference type="AlphaFoldDB" id="A0A0M1M2J9"/>
<proteinExistence type="predicted"/>
<dbReference type="Proteomes" id="UP000476820">
    <property type="component" value="Unassembled WGS sequence"/>
</dbReference>
<evidence type="ECO:0000313" key="1">
    <source>
        <dbReference type="EMBL" id="NFF88703.1"/>
    </source>
</evidence>
<gene>
    <name evidence="1" type="ORF">FC774_12630</name>
</gene>
<protein>
    <submittedName>
        <fullName evidence="1">Uncharacterized protein</fullName>
    </submittedName>
</protein>
<accession>A0A0M1M2J9</accession>
<evidence type="ECO:0000313" key="2">
    <source>
        <dbReference type="Proteomes" id="UP000476820"/>
    </source>
</evidence>